<dbReference type="GO" id="GO:0016787">
    <property type="term" value="F:hydrolase activity"/>
    <property type="evidence" value="ECO:0007669"/>
    <property type="project" value="UniProtKB-KW"/>
</dbReference>
<dbReference type="GO" id="GO:0110001">
    <property type="term" value="C:toxin-antitoxin complex"/>
    <property type="evidence" value="ECO:0007669"/>
    <property type="project" value="InterPro"/>
</dbReference>
<proteinExistence type="predicted"/>
<accession>A0AA96F911</accession>
<name>A0AA96F911_9MICO</name>
<dbReference type="AlphaFoldDB" id="A0AA96F911"/>
<dbReference type="RefSeq" id="WP_313542157.1">
    <property type="nucleotide sequence ID" value="NZ_CP134880.1"/>
</dbReference>
<evidence type="ECO:0000256" key="2">
    <source>
        <dbReference type="ARBA" id="ARBA00022722"/>
    </source>
</evidence>
<dbReference type="InterPro" id="IPR008201">
    <property type="entry name" value="HepT-like"/>
</dbReference>
<evidence type="ECO:0000256" key="1">
    <source>
        <dbReference type="ARBA" id="ARBA00022649"/>
    </source>
</evidence>
<protein>
    <submittedName>
        <fullName evidence="4">DUF86 domain-containing protein</fullName>
    </submittedName>
</protein>
<evidence type="ECO:0000256" key="3">
    <source>
        <dbReference type="ARBA" id="ARBA00022801"/>
    </source>
</evidence>
<dbReference type="Pfam" id="PF01934">
    <property type="entry name" value="HepT-like"/>
    <property type="match status" value="1"/>
</dbReference>
<reference evidence="4" key="1">
    <citation type="submission" date="2023-09" db="EMBL/GenBank/DDBJ databases">
        <title>Demequina sp. a novel bacteria isolated from Capsicum annuum.</title>
        <authorList>
            <person name="Humaira Z."/>
            <person name="Lee J."/>
            <person name="Cho D."/>
        </authorList>
    </citation>
    <scope>NUCLEOTIDE SEQUENCE</scope>
    <source>
        <strain evidence="4">PMTSA13</strain>
    </source>
</reference>
<dbReference type="GO" id="GO:0004540">
    <property type="term" value="F:RNA nuclease activity"/>
    <property type="evidence" value="ECO:0007669"/>
    <property type="project" value="InterPro"/>
</dbReference>
<evidence type="ECO:0000313" key="4">
    <source>
        <dbReference type="EMBL" id="WNM26406.1"/>
    </source>
</evidence>
<dbReference type="Proteomes" id="UP001303408">
    <property type="component" value="Chromosome"/>
</dbReference>
<organism evidence="4">
    <name type="scientific">Demequina capsici</name>
    <dbReference type="NCBI Taxonomy" id="3075620"/>
    <lineage>
        <taxon>Bacteria</taxon>
        <taxon>Bacillati</taxon>
        <taxon>Actinomycetota</taxon>
        <taxon>Actinomycetes</taxon>
        <taxon>Micrococcales</taxon>
        <taxon>Demequinaceae</taxon>
        <taxon>Demequina</taxon>
    </lineage>
</organism>
<keyword evidence="1" id="KW-1277">Toxin-antitoxin system</keyword>
<dbReference type="EMBL" id="CP134880">
    <property type="protein sequence ID" value="WNM26406.1"/>
    <property type="molecule type" value="Genomic_DNA"/>
</dbReference>
<gene>
    <name evidence="4" type="ORF">RN607_09345</name>
</gene>
<keyword evidence="3" id="KW-0378">Hydrolase</keyword>
<keyword evidence="2" id="KW-0540">Nuclease</keyword>
<sequence>MSREPHERLADALLHFDRATAYGANGVATELEIDAICMRLASGLESLSRLPEEIRTELFGSTWAAMWGMRNRIAHTYAQVEAPVVIATLEEDRPHIRTLIVDYLGR</sequence>
<dbReference type="KEGG" id="dcp:RN607_09345"/>